<keyword evidence="1" id="KW-0784">Thiamine biosynthesis</keyword>
<keyword evidence="1 4" id="KW-0418">Kinase</keyword>
<feature type="binding site" evidence="1">
    <location>
        <position position="234"/>
    </location>
    <ligand>
        <name>ATP</name>
        <dbReference type="ChEBI" id="CHEBI:30616"/>
    </ligand>
</feature>
<evidence type="ECO:0000259" key="3">
    <source>
        <dbReference type="Pfam" id="PF02769"/>
    </source>
</evidence>
<evidence type="ECO:0000313" key="4">
    <source>
        <dbReference type="EMBL" id="MBA8795442.1"/>
    </source>
</evidence>
<dbReference type="HAMAP" id="MF_02128">
    <property type="entry name" value="TMP_kinase"/>
    <property type="match status" value="1"/>
</dbReference>
<keyword evidence="1" id="KW-0067">ATP-binding</keyword>
<feature type="binding site" evidence="1">
    <location>
        <position position="54"/>
    </location>
    <ligand>
        <name>Mg(2+)</name>
        <dbReference type="ChEBI" id="CHEBI:18420"/>
        <label>4</label>
    </ligand>
</feature>
<dbReference type="NCBIfam" id="TIGR01379">
    <property type="entry name" value="thiL"/>
    <property type="match status" value="1"/>
</dbReference>
<dbReference type="InterPro" id="IPR036676">
    <property type="entry name" value="PurM-like_C_sf"/>
</dbReference>
<keyword evidence="1" id="KW-0460">Magnesium</keyword>
<feature type="domain" description="PurM-like C-terminal" evidence="3">
    <location>
        <begin position="174"/>
        <end position="310"/>
    </location>
</feature>
<comment type="similarity">
    <text evidence="1">Belongs to the thiamine-monophosphate kinase family.</text>
</comment>
<keyword evidence="1 4" id="KW-0808">Transferase</keyword>
<evidence type="ECO:0000313" key="5">
    <source>
        <dbReference type="Proteomes" id="UP000523079"/>
    </source>
</evidence>
<feature type="binding site" evidence="1">
    <location>
        <position position="76"/>
    </location>
    <ligand>
        <name>substrate</name>
    </ligand>
</feature>
<comment type="miscellaneous">
    <text evidence="1">Reaction mechanism of ThiL seems to utilize a direct, inline transfer of the gamma-phosphate of ATP to TMP rather than a phosphorylated enzyme intermediate.</text>
</comment>
<comment type="catalytic activity">
    <reaction evidence="1">
        <text>thiamine phosphate + ATP = thiamine diphosphate + ADP</text>
        <dbReference type="Rhea" id="RHEA:15913"/>
        <dbReference type="ChEBI" id="CHEBI:30616"/>
        <dbReference type="ChEBI" id="CHEBI:37575"/>
        <dbReference type="ChEBI" id="CHEBI:58937"/>
        <dbReference type="ChEBI" id="CHEBI:456216"/>
        <dbReference type="EC" id="2.7.4.16"/>
    </reaction>
</comment>
<dbReference type="InterPro" id="IPR006283">
    <property type="entry name" value="ThiL-like"/>
</dbReference>
<feature type="binding site" evidence="1">
    <location>
        <position position="232"/>
    </location>
    <ligand>
        <name>Mg(2+)</name>
        <dbReference type="ChEBI" id="CHEBI:18420"/>
        <label>3</label>
    </ligand>
</feature>
<dbReference type="EC" id="2.7.4.16" evidence="1"/>
<feature type="binding site" evidence="1">
    <location>
        <position position="69"/>
    </location>
    <ligand>
        <name>Mg(2+)</name>
        <dbReference type="ChEBI" id="CHEBI:18420"/>
        <label>1</label>
    </ligand>
</feature>
<reference evidence="4 5" key="1">
    <citation type="submission" date="2020-07" db="EMBL/GenBank/DDBJ databases">
        <title>Sequencing the genomes of 1000 actinobacteria strains.</title>
        <authorList>
            <person name="Klenk H.-P."/>
        </authorList>
    </citation>
    <scope>NUCLEOTIDE SEQUENCE [LARGE SCALE GENOMIC DNA]</scope>
    <source>
        <strain evidence="4 5">DSM 100723</strain>
    </source>
</reference>
<evidence type="ECO:0000259" key="2">
    <source>
        <dbReference type="Pfam" id="PF00586"/>
    </source>
</evidence>
<keyword evidence="5" id="KW-1185">Reference proteome</keyword>
<evidence type="ECO:0000256" key="1">
    <source>
        <dbReference type="HAMAP-Rule" id="MF_02128"/>
    </source>
</evidence>
<dbReference type="NCBIfam" id="NF004351">
    <property type="entry name" value="PRK05731.1-4"/>
    <property type="match status" value="1"/>
</dbReference>
<feature type="binding site" evidence="1">
    <location>
        <begin position="145"/>
        <end position="146"/>
    </location>
    <ligand>
        <name>ATP</name>
        <dbReference type="ChEBI" id="CHEBI:30616"/>
    </ligand>
</feature>
<dbReference type="RefSeq" id="WP_182561064.1">
    <property type="nucleotide sequence ID" value="NZ_JACGWT010000005.1"/>
</dbReference>
<comment type="caution">
    <text evidence="4">The sequence shown here is derived from an EMBL/GenBank/DDBJ whole genome shotgun (WGS) entry which is preliminary data.</text>
</comment>
<dbReference type="PIRSF" id="PIRSF005303">
    <property type="entry name" value="Thiam_monoph_kin"/>
    <property type="match status" value="1"/>
</dbReference>
<name>A0A7W3IUE9_9ACTN</name>
<feature type="binding site" evidence="1">
    <location>
        <position position="285"/>
    </location>
    <ligand>
        <name>substrate</name>
    </ligand>
</feature>
<dbReference type="SUPFAM" id="SSF56042">
    <property type="entry name" value="PurM C-terminal domain-like"/>
    <property type="match status" value="1"/>
</dbReference>
<feature type="domain" description="PurM-like N-terminal" evidence="2">
    <location>
        <begin position="52"/>
        <end position="162"/>
    </location>
</feature>
<protein>
    <recommendedName>
        <fullName evidence="1">Thiamine-monophosphate kinase</fullName>
        <shortName evidence="1">TMP kinase</shortName>
        <shortName evidence="1">Thiamine-phosphate kinase</shortName>
        <ecNumber evidence="1">2.7.4.16</ecNumber>
    </recommendedName>
</protein>
<feature type="binding site" evidence="1">
    <location>
        <position position="98"/>
    </location>
    <ligand>
        <name>Mg(2+)</name>
        <dbReference type="ChEBI" id="CHEBI:18420"/>
        <label>2</label>
    </ligand>
</feature>
<feature type="binding site" evidence="1">
    <location>
        <position position="146"/>
    </location>
    <ligand>
        <name>Mg(2+)</name>
        <dbReference type="ChEBI" id="CHEBI:18420"/>
        <label>1</label>
    </ligand>
</feature>
<feature type="binding site" evidence="1">
    <location>
        <position position="170"/>
    </location>
    <ligand>
        <name>ATP</name>
        <dbReference type="ChEBI" id="CHEBI:30616"/>
    </ligand>
</feature>
<dbReference type="SUPFAM" id="SSF55326">
    <property type="entry name" value="PurM N-terminal domain-like"/>
    <property type="match status" value="1"/>
</dbReference>
<dbReference type="GO" id="GO:0005524">
    <property type="term" value="F:ATP binding"/>
    <property type="evidence" value="ECO:0007669"/>
    <property type="project" value="UniProtKB-UniRule"/>
</dbReference>
<dbReference type="Gene3D" id="3.90.650.10">
    <property type="entry name" value="PurM-like C-terminal domain"/>
    <property type="match status" value="1"/>
</dbReference>
<organism evidence="4 5">
    <name type="scientific">Microlunatus kandeliicorticis</name>
    <dbReference type="NCBI Taxonomy" id="1759536"/>
    <lineage>
        <taxon>Bacteria</taxon>
        <taxon>Bacillati</taxon>
        <taxon>Actinomycetota</taxon>
        <taxon>Actinomycetes</taxon>
        <taxon>Propionibacteriales</taxon>
        <taxon>Propionibacteriaceae</taxon>
        <taxon>Microlunatus</taxon>
    </lineage>
</organism>
<feature type="binding site" evidence="1">
    <location>
        <position position="331"/>
    </location>
    <ligand>
        <name>substrate</name>
    </ligand>
</feature>
<dbReference type="GO" id="GO:0009229">
    <property type="term" value="P:thiamine diphosphate biosynthetic process"/>
    <property type="evidence" value="ECO:0007669"/>
    <property type="project" value="UniProtKB-UniRule"/>
</dbReference>
<feature type="binding site" evidence="1">
    <location>
        <position position="69"/>
    </location>
    <ligand>
        <name>Mg(2+)</name>
        <dbReference type="ChEBI" id="CHEBI:18420"/>
        <label>2</label>
    </ligand>
</feature>
<comment type="pathway">
    <text evidence="1">Cofactor biosynthesis; thiamine diphosphate biosynthesis; thiamine diphosphate from thiamine phosphate: step 1/1.</text>
</comment>
<dbReference type="GO" id="GO:0009030">
    <property type="term" value="F:thiamine-phosphate kinase activity"/>
    <property type="evidence" value="ECO:0007669"/>
    <property type="project" value="UniProtKB-UniRule"/>
</dbReference>
<feature type="binding site" evidence="1">
    <location>
        <position position="67"/>
    </location>
    <ligand>
        <name>Mg(2+)</name>
        <dbReference type="ChEBI" id="CHEBI:18420"/>
        <label>4</label>
    </ligand>
</feature>
<feature type="binding site" evidence="1">
    <location>
        <position position="98"/>
    </location>
    <ligand>
        <name>Mg(2+)</name>
        <dbReference type="ChEBI" id="CHEBI:18420"/>
        <label>4</label>
    </ligand>
</feature>
<comment type="caution">
    <text evidence="1">Lacks conserved residue(s) required for the propagation of feature annotation.</text>
</comment>
<dbReference type="CDD" id="cd02194">
    <property type="entry name" value="ThiL"/>
    <property type="match status" value="1"/>
</dbReference>
<dbReference type="InterPro" id="IPR010918">
    <property type="entry name" value="PurM-like_C_dom"/>
</dbReference>
<dbReference type="Pfam" id="PF02769">
    <property type="entry name" value="AIRS_C"/>
    <property type="match status" value="1"/>
</dbReference>
<dbReference type="InterPro" id="IPR016188">
    <property type="entry name" value="PurM-like_N"/>
</dbReference>
<dbReference type="UniPathway" id="UPA00060">
    <property type="reaction ID" value="UER00142"/>
</dbReference>
<gene>
    <name evidence="1" type="primary">thiL</name>
    <name evidence="4" type="ORF">FHX74_003078</name>
</gene>
<dbReference type="PANTHER" id="PTHR30270:SF0">
    <property type="entry name" value="THIAMINE-MONOPHOSPHATE KINASE"/>
    <property type="match status" value="1"/>
</dbReference>
<dbReference type="AlphaFoldDB" id="A0A7W3IUE9"/>
<dbReference type="GO" id="GO:0009228">
    <property type="term" value="P:thiamine biosynthetic process"/>
    <property type="evidence" value="ECO:0007669"/>
    <property type="project" value="UniProtKB-KW"/>
</dbReference>
<feature type="binding site" evidence="1">
    <location>
        <position position="54"/>
    </location>
    <ligand>
        <name>Mg(2+)</name>
        <dbReference type="ChEBI" id="CHEBI:18420"/>
        <label>3</label>
    </ligand>
</feature>
<comment type="function">
    <text evidence="1">Catalyzes the ATP-dependent phosphorylation of thiamine-monophosphate (TMP) to form thiamine-pyrophosphate (TPP), the active form of vitamin B1.</text>
</comment>
<dbReference type="PANTHER" id="PTHR30270">
    <property type="entry name" value="THIAMINE-MONOPHOSPHATE KINASE"/>
    <property type="match status" value="1"/>
</dbReference>
<proteinExistence type="inferred from homology"/>
<feature type="binding site" evidence="1">
    <location>
        <position position="235"/>
    </location>
    <ligand>
        <name>Mg(2+)</name>
        <dbReference type="ChEBI" id="CHEBI:18420"/>
        <label>5</label>
    </ligand>
</feature>
<dbReference type="EMBL" id="JACGWT010000005">
    <property type="protein sequence ID" value="MBA8795442.1"/>
    <property type="molecule type" value="Genomic_DNA"/>
</dbReference>
<dbReference type="GO" id="GO:0000287">
    <property type="term" value="F:magnesium ion binding"/>
    <property type="evidence" value="ECO:0007669"/>
    <property type="project" value="UniProtKB-UniRule"/>
</dbReference>
<dbReference type="Pfam" id="PF00586">
    <property type="entry name" value="AIRS"/>
    <property type="match status" value="1"/>
</dbReference>
<accession>A0A7W3IUE9</accession>
<dbReference type="Gene3D" id="3.30.1330.10">
    <property type="entry name" value="PurM-like, N-terminal domain"/>
    <property type="match status" value="1"/>
</dbReference>
<dbReference type="InterPro" id="IPR036921">
    <property type="entry name" value="PurM-like_N_sf"/>
</dbReference>
<feature type="binding site" evidence="1">
    <location>
        <position position="98"/>
    </location>
    <ligand>
        <name>Mg(2+)</name>
        <dbReference type="ChEBI" id="CHEBI:18420"/>
        <label>3</label>
    </ligand>
</feature>
<keyword evidence="1" id="KW-0547">Nucleotide-binding</keyword>
<sequence>MQTERRPPRGSDDPAAETLGTTGEFALISAITADLEPELAAAVGGRVLLGPGDDGAVLLADGPVVSSIDCLVEGVHFRTDWSEALDVGRKAVAVNLADLEAMGAAPVGVLVGFTAPAELPTRWALDFAAGVRQECRTAGAALLGGDTTRGPVIMIAVTALGTLPGEAITRDNARPGDVVAVCGRLGWAAAGLAVLGRGFRSPRAVVEAQRVPAVPYGQGRAAAAAGAHAMIDISDGLLADLGHVARASKVIIDLDPAAFAVPDPLRAVAAATGSDPLTLILTGGEDHALAAAFSAEDVPEGWTVVGRVLRPDAAEGRVTVDGREWEGARGWDHFRR</sequence>
<dbReference type="Proteomes" id="UP000523079">
    <property type="component" value="Unassembled WGS sequence"/>
</dbReference>
<keyword evidence="1" id="KW-0479">Metal-binding</keyword>